<dbReference type="NCBIfam" id="TIGR00527">
    <property type="entry name" value="gcvH"/>
    <property type="match status" value="1"/>
</dbReference>
<evidence type="ECO:0000313" key="7">
    <source>
        <dbReference type="Proteomes" id="UP000523447"/>
    </source>
</evidence>
<name>A0A7X6RHZ8_9NOCA</name>
<organism evidence="6 7">
    <name type="scientific">Nocardia veterana</name>
    <dbReference type="NCBI Taxonomy" id="132249"/>
    <lineage>
        <taxon>Bacteria</taxon>
        <taxon>Bacillati</taxon>
        <taxon>Actinomycetota</taxon>
        <taxon>Actinomycetes</taxon>
        <taxon>Mycobacteriales</taxon>
        <taxon>Nocardiaceae</taxon>
        <taxon>Nocardia</taxon>
    </lineage>
</organism>
<dbReference type="PANTHER" id="PTHR11715:SF3">
    <property type="entry name" value="GLYCINE CLEAVAGE SYSTEM H PROTEIN-RELATED"/>
    <property type="match status" value="1"/>
</dbReference>
<comment type="caution">
    <text evidence="6">The sequence shown here is derived from an EMBL/GenBank/DDBJ whole genome shotgun (WGS) entry which is preliminary data.</text>
</comment>
<feature type="domain" description="Lipoyl-binding" evidence="5">
    <location>
        <begin position="85"/>
        <end position="167"/>
    </location>
</feature>
<evidence type="ECO:0000256" key="4">
    <source>
        <dbReference type="PIRSR" id="PIRSR617453-50"/>
    </source>
</evidence>
<dbReference type="CDD" id="cd06848">
    <property type="entry name" value="GCS_H"/>
    <property type="match status" value="1"/>
</dbReference>
<comment type="subunit">
    <text evidence="3">The glycine cleavage system is composed of four proteins: P, T, L and H.</text>
</comment>
<comment type="cofactor">
    <cofactor evidence="3">
        <name>(R)-lipoate</name>
        <dbReference type="ChEBI" id="CHEBI:83088"/>
    </cofactor>
    <text evidence="3">Binds 1 lipoyl cofactor covalently.</text>
</comment>
<keyword evidence="7" id="KW-1185">Reference proteome</keyword>
<evidence type="ECO:0000256" key="3">
    <source>
        <dbReference type="HAMAP-Rule" id="MF_00272"/>
    </source>
</evidence>
<evidence type="ECO:0000313" key="6">
    <source>
        <dbReference type="EMBL" id="NKY86585.1"/>
    </source>
</evidence>
<comment type="similarity">
    <text evidence="1 3">Belongs to the GcvH family.</text>
</comment>
<dbReference type="AlphaFoldDB" id="A0A7X6RHZ8"/>
<dbReference type="PANTHER" id="PTHR11715">
    <property type="entry name" value="GLYCINE CLEAVAGE SYSTEM H PROTEIN"/>
    <property type="match status" value="1"/>
</dbReference>
<dbReference type="InterPro" id="IPR002930">
    <property type="entry name" value="GCV_H"/>
</dbReference>
<dbReference type="SUPFAM" id="SSF51230">
    <property type="entry name" value="Single hybrid motif"/>
    <property type="match status" value="1"/>
</dbReference>
<evidence type="ECO:0000256" key="2">
    <source>
        <dbReference type="ARBA" id="ARBA00022823"/>
    </source>
</evidence>
<evidence type="ECO:0000259" key="5">
    <source>
        <dbReference type="PROSITE" id="PS50968"/>
    </source>
</evidence>
<dbReference type="EMBL" id="JAAXPE010000011">
    <property type="protein sequence ID" value="NKY86585.1"/>
    <property type="molecule type" value="Genomic_DNA"/>
</dbReference>
<evidence type="ECO:0000256" key="1">
    <source>
        <dbReference type="ARBA" id="ARBA00009249"/>
    </source>
</evidence>
<gene>
    <name evidence="3 6" type="primary">gcvH</name>
    <name evidence="6" type="ORF">HGA07_13205</name>
</gene>
<dbReference type="GO" id="GO:0005829">
    <property type="term" value="C:cytosol"/>
    <property type="evidence" value="ECO:0007669"/>
    <property type="project" value="TreeGrafter"/>
</dbReference>
<dbReference type="Gene3D" id="2.40.50.100">
    <property type="match status" value="1"/>
</dbReference>
<dbReference type="InterPro" id="IPR017453">
    <property type="entry name" value="GCV_H_sub"/>
</dbReference>
<dbReference type="GO" id="GO:0005960">
    <property type="term" value="C:glycine cleavage complex"/>
    <property type="evidence" value="ECO:0007669"/>
    <property type="project" value="InterPro"/>
</dbReference>
<dbReference type="Proteomes" id="UP000523447">
    <property type="component" value="Unassembled WGS sequence"/>
</dbReference>
<dbReference type="InterPro" id="IPR011053">
    <property type="entry name" value="Single_hybrid_motif"/>
</dbReference>
<feature type="modified residue" description="N6-lipoyllysine" evidence="3 4">
    <location>
        <position position="126"/>
    </location>
</feature>
<dbReference type="InterPro" id="IPR033753">
    <property type="entry name" value="GCV_H/Fam206"/>
</dbReference>
<dbReference type="InterPro" id="IPR000089">
    <property type="entry name" value="Biotin_lipoyl"/>
</dbReference>
<reference evidence="6 7" key="1">
    <citation type="submission" date="2020-04" db="EMBL/GenBank/DDBJ databases">
        <title>MicrobeNet Type strains.</title>
        <authorList>
            <person name="Nicholson A.C."/>
        </authorList>
    </citation>
    <scope>NUCLEOTIDE SEQUENCE [LARGE SCALE GENOMIC DNA]</scope>
    <source>
        <strain evidence="6 7">DSM 44445</strain>
    </source>
</reference>
<comment type="function">
    <text evidence="3">The glycine cleavage system catalyzes the degradation of glycine. The H protein shuttles the methylamine group of glycine from the P protein to the T protein.</text>
</comment>
<proteinExistence type="inferred from homology"/>
<keyword evidence="2 3" id="KW-0450">Lipoyl</keyword>
<protein>
    <recommendedName>
        <fullName evidence="3">Glycine cleavage system H protein</fullName>
    </recommendedName>
</protein>
<dbReference type="GO" id="GO:0009249">
    <property type="term" value="P:protein lipoylation"/>
    <property type="evidence" value="ECO:0007669"/>
    <property type="project" value="TreeGrafter"/>
</dbReference>
<dbReference type="GO" id="GO:0019464">
    <property type="term" value="P:glycine decarboxylation via glycine cleavage system"/>
    <property type="evidence" value="ECO:0007669"/>
    <property type="project" value="UniProtKB-UniRule"/>
</dbReference>
<accession>A0A7X6RHZ8</accession>
<dbReference type="PROSITE" id="PS50968">
    <property type="entry name" value="BIOTINYL_LIPOYL"/>
    <property type="match status" value="1"/>
</dbReference>
<dbReference type="Pfam" id="PF01597">
    <property type="entry name" value="GCV_H"/>
    <property type="match status" value="1"/>
</dbReference>
<dbReference type="NCBIfam" id="NF002270">
    <property type="entry name" value="PRK01202.1"/>
    <property type="match status" value="1"/>
</dbReference>
<sequence>MSGRVCSISARRSPSREPYPLRREQLRSGCARSRCRSGWIELSRCRLADARERTPRERNQPVTNLPEDLRYTEEHEWVQRIAPDRVRVGITDYAQSQLGDVVFVQLPAVDTVVSAGEAIAEVESTKSVSEIFAPMNAKVVAANENLDSEPESLNTDPYGEGWMFELQIDDAEALDTALGALLDAAGYQGVIEG</sequence>
<dbReference type="HAMAP" id="MF_00272">
    <property type="entry name" value="GcvH"/>
    <property type="match status" value="1"/>
</dbReference>